<comment type="caution">
    <text evidence="2">The sequence shown here is derived from an EMBL/GenBank/DDBJ whole genome shotgun (WGS) entry which is preliminary data.</text>
</comment>
<evidence type="ECO:0000256" key="1">
    <source>
        <dbReference type="SAM" id="Phobius"/>
    </source>
</evidence>
<reference evidence="2 3" key="1">
    <citation type="submission" date="2018-07" db="EMBL/GenBank/DDBJ databases">
        <title>Genomic Encyclopedia of Type Strains, Phase III (KMG-III): the genomes of soil and plant-associated and newly described type strains.</title>
        <authorList>
            <person name="Whitman W."/>
        </authorList>
    </citation>
    <scope>NUCLEOTIDE SEQUENCE [LARGE SCALE GENOMIC DNA]</scope>
    <source>
        <strain evidence="2 3">CECT 7506</strain>
    </source>
</reference>
<sequence>MSWIPAARSSRWCVLAGASSLLLSILLWMIRFVVLGQPFNGTLAFRFMLLAIILSVFFGFTGWLGTRKLWLCSNIGVVAGLVLMAIYSRDATGWEDLISFVIFLEAVAAGFVVGLVVEGIFLILRLTKKE</sequence>
<keyword evidence="1" id="KW-1133">Transmembrane helix</keyword>
<feature type="transmembrane region" description="Helical" evidence="1">
    <location>
        <begin position="43"/>
        <end position="64"/>
    </location>
</feature>
<feature type="transmembrane region" description="Helical" evidence="1">
    <location>
        <begin position="69"/>
        <end position="88"/>
    </location>
</feature>
<dbReference type="OrthoDB" id="2665917at2"/>
<keyword evidence="1" id="KW-0812">Transmembrane</keyword>
<keyword evidence="1" id="KW-0472">Membrane</keyword>
<accession>A0A368W022</accession>
<keyword evidence="3" id="KW-1185">Reference proteome</keyword>
<name>A0A368W022_9BACL</name>
<evidence type="ECO:0000313" key="2">
    <source>
        <dbReference type="EMBL" id="RCW48019.1"/>
    </source>
</evidence>
<dbReference type="AlphaFoldDB" id="A0A368W022"/>
<gene>
    <name evidence="2" type="ORF">DFP97_107221</name>
</gene>
<dbReference type="Proteomes" id="UP000252415">
    <property type="component" value="Unassembled WGS sequence"/>
</dbReference>
<feature type="transmembrane region" description="Helical" evidence="1">
    <location>
        <begin position="100"/>
        <end position="124"/>
    </location>
</feature>
<organism evidence="2 3">
    <name type="scientific">Paenibacillus prosopidis</name>
    <dbReference type="NCBI Taxonomy" id="630520"/>
    <lineage>
        <taxon>Bacteria</taxon>
        <taxon>Bacillati</taxon>
        <taxon>Bacillota</taxon>
        <taxon>Bacilli</taxon>
        <taxon>Bacillales</taxon>
        <taxon>Paenibacillaceae</taxon>
        <taxon>Paenibacillus</taxon>
    </lineage>
</organism>
<dbReference type="RefSeq" id="WP_147275052.1">
    <property type="nucleotide sequence ID" value="NZ_QPJD01000007.1"/>
</dbReference>
<evidence type="ECO:0000313" key="3">
    <source>
        <dbReference type="Proteomes" id="UP000252415"/>
    </source>
</evidence>
<dbReference type="EMBL" id="QPJD01000007">
    <property type="protein sequence ID" value="RCW48019.1"/>
    <property type="molecule type" value="Genomic_DNA"/>
</dbReference>
<feature type="transmembrane region" description="Helical" evidence="1">
    <location>
        <begin position="12"/>
        <end position="31"/>
    </location>
</feature>
<proteinExistence type="predicted"/>
<protein>
    <submittedName>
        <fullName evidence="2">Uncharacterized protein</fullName>
    </submittedName>
</protein>